<dbReference type="SUPFAM" id="SSF53067">
    <property type="entry name" value="Actin-like ATPase domain"/>
    <property type="match status" value="1"/>
</dbReference>
<dbReference type="PANTHER" id="PTHR18964">
    <property type="entry name" value="ROK (REPRESSOR, ORF, KINASE) FAMILY"/>
    <property type="match status" value="1"/>
</dbReference>
<name>A0A7T1AKI0_ATRLM</name>
<sequence length="412" mass="45062">MPRKKNNSVRSYYKALVKNLIRTDGPISRIALNKLTGMRLASVTDVTKELLKEDFIKEIGFECSKRGRRKVLLDINRDAGRVATLDFNSNRILGLGADLKLGINYRSRRIIPNNSDKDKIIQIMKDILYEIIESPSVKIAPVLGIGVADPGIVDENAGISILATQMKGWENVPIKDIMESEFGCPTFLESDTRCRLIAEKHLGAGKMKNDILMVELSSGIGAGIMSEGRLFRGSRGSAGELGHMMILENGPYCNCGSRGCLEAIASSKAIIRKLQEAIKSGAASSLSKVCRGDISKIDINMISQATEDGDKLSLQIIEETGRFIGEAIANSINLLNPEIVILTGDLLAFGDYILNPIRGMVRRQALSYNTKDVGIVIAEVGEEAAAIGMAAVVLDEVFGIPELRHQREYRVR</sequence>
<dbReference type="AlphaFoldDB" id="A0A7T1AKI0"/>
<reference evidence="2 3" key="1">
    <citation type="journal article" date="2021" name="Nat. Commun.">
        <title>Isolation of a member of the candidate phylum Atribacteria reveals a unique cell membrane structure.</title>
        <authorList>
            <person name="Taiki K."/>
            <person name="Nobu M.K."/>
            <person name="Kusada H."/>
            <person name="Meng X.-Y."/>
            <person name="Hosoki N."/>
            <person name="Uematsu K."/>
            <person name="Yoshioka H."/>
            <person name="Kamagata Y."/>
            <person name="Tamaki H."/>
        </authorList>
    </citation>
    <scope>NUCLEOTIDE SEQUENCE [LARGE SCALE GENOMIC DNA]</scope>
    <source>
        <strain evidence="2 3">RT761</strain>
    </source>
</reference>
<dbReference type="InterPro" id="IPR000600">
    <property type="entry name" value="ROK"/>
</dbReference>
<dbReference type="Pfam" id="PF00480">
    <property type="entry name" value="ROK"/>
    <property type="match status" value="1"/>
</dbReference>
<evidence type="ECO:0000313" key="3">
    <source>
        <dbReference type="Proteomes" id="UP000594463"/>
    </source>
</evidence>
<gene>
    <name evidence="2" type="primary">nagC_1</name>
    <name evidence="2" type="ORF">RT761_00775</name>
</gene>
<dbReference type="Gene3D" id="1.10.10.10">
    <property type="entry name" value="Winged helix-like DNA-binding domain superfamily/Winged helix DNA-binding domain"/>
    <property type="match status" value="1"/>
</dbReference>
<dbReference type="SUPFAM" id="SSF46785">
    <property type="entry name" value="Winged helix' DNA-binding domain"/>
    <property type="match status" value="1"/>
</dbReference>
<organism evidence="2 3">
    <name type="scientific">Atribacter laminatus</name>
    <dbReference type="NCBI Taxonomy" id="2847778"/>
    <lineage>
        <taxon>Bacteria</taxon>
        <taxon>Pseudomonadati</taxon>
        <taxon>Atribacterota</taxon>
        <taxon>Atribacteria</taxon>
        <taxon>Atribacterales</taxon>
        <taxon>Atribacteraceae</taxon>
        <taxon>Atribacter</taxon>
    </lineage>
</organism>
<dbReference type="Gene3D" id="3.30.420.40">
    <property type="match status" value="2"/>
</dbReference>
<dbReference type="KEGG" id="alam:RT761_00775"/>
<protein>
    <submittedName>
        <fullName evidence="2">N-acetylglucosamine repressor</fullName>
    </submittedName>
</protein>
<dbReference type="PANTHER" id="PTHR18964:SF149">
    <property type="entry name" value="BIFUNCTIONAL UDP-N-ACETYLGLUCOSAMINE 2-EPIMERASE_N-ACETYLMANNOSAMINE KINASE"/>
    <property type="match status" value="1"/>
</dbReference>
<evidence type="ECO:0000256" key="1">
    <source>
        <dbReference type="ARBA" id="ARBA00006479"/>
    </source>
</evidence>
<dbReference type="InterPro" id="IPR036390">
    <property type="entry name" value="WH_DNA-bd_sf"/>
</dbReference>
<dbReference type="RefSeq" id="WP_218112767.1">
    <property type="nucleotide sequence ID" value="NZ_CP065383.1"/>
</dbReference>
<dbReference type="EMBL" id="CP065383">
    <property type="protein sequence ID" value="QPM67571.1"/>
    <property type="molecule type" value="Genomic_DNA"/>
</dbReference>
<dbReference type="InterPro" id="IPR043129">
    <property type="entry name" value="ATPase_NBD"/>
</dbReference>
<keyword evidence="3" id="KW-1185">Reference proteome</keyword>
<dbReference type="Proteomes" id="UP000594463">
    <property type="component" value="Chromosome"/>
</dbReference>
<dbReference type="InterPro" id="IPR049874">
    <property type="entry name" value="ROK_cs"/>
</dbReference>
<dbReference type="InterPro" id="IPR036388">
    <property type="entry name" value="WH-like_DNA-bd_sf"/>
</dbReference>
<accession>A0A7T1AKI0</accession>
<comment type="similarity">
    <text evidence="1">Belongs to the ROK (NagC/XylR) family.</text>
</comment>
<dbReference type="PROSITE" id="PS01125">
    <property type="entry name" value="ROK"/>
    <property type="match status" value="1"/>
</dbReference>
<evidence type="ECO:0000313" key="2">
    <source>
        <dbReference type="EMBL" id="QPM67571.1"/>
    </source>
</evidence>
<proteinExistence type="inferred from homology"/>